<organism evidence="1 2">
    <name type="scientific">Sphingopyxis italica</name>
    <dbReference type="NCBI Taxonomy" id="1129133"/>
    <lineage>
        <taxon>Bacteria</taxon>
        <taxon>Pseudomonadati</taxon>
        <taxon>Pseudomonadota</taxon>
        <taxon>Alphaproteobacteria</taxon>
        <taxon>Sphingomonadales</taxon>
        <taxon>Sphingomonadaceae</taxon>
        <taxon>Sphingopyxis</taxon>
    </lineage>
</organism>
<comment type="caution">
    <text evidence="1">The sequence shown here is derived from an EMBL/GenBank/DDBJ whole genome shotgun (WGS) entry which is preliminary data.</text>
</comment>
<keyword evidence="2" id="KW-1185">Reference proteome</keyword>
<accession>A0A7X5XPE7</accession>
<dbReference type="AlphaFoldDB" id="A0A7X5XPE7"/>
<evidence type="ECO:0000313" key="1">
    <source>
        <dbReference type="EMBL" id="NJB88845.1"/>
    </source>
</evidence>
<evidence type="ECO:0000313" key="2">
    <source>
        <dbReference type="Proteomes" id="UP000535078"/>
    </source>
</evidence>
<gene>
    <name evidence="1" type="ORF">GGR90_000997</name>
</gene>
<dbReference type="EMBL" id="JAATIT010000001">
    <property type="protein sequence ID" value="NJB88845.1"/>
    <property type="molecule type" value="Genomic_DNA"/>
</dbReference>
<reference evidence="1 2" key="1">
    <citation type="submission" date="2020-03" db="EMBL/GenBank/DDBJ databases">
        <title>Genomic Encyclopedia of Type Strains, Phase IV (KMG-IV): sequencing the most valuable type-strain genomes for metagenomic binning, comparative biology and taxonomic classification.</title>
        <authorList>
            <person name="Goeker M."/>
        </authorList>
    </citation>
    <scope>NUCLEOTIDE SEQUENCE [LARGE SCALE GENOMIC DNA]</scope>
    <source>
        <strain evidence="1 2">DSM 25229</strain>
    </source>
</reference>
<dbReference type="RefSeq" id="WP_167919857.1">
    <property type="nucleotide sequence ID" value="NZ_JAATIT010000001.1"/>
</dbReference>
<proteinExistence type="predicted"/>
<sequence>MTYLIEGLCPDRFAPLFALDDAGLAAINARRVTATADRGFPCRISLEDAKAGEELILLHHTSHDVETPYRSAYAIYVRPGVVAARYRDETPPVFEGRSLALRAFDAEGMLQTARIAAPGEADGAIRDLFADEGISYIDAHNAAYGCFAARIERDES</sequence>
<name>A0A7X5XPE7_9SPHN</name>
<protein>
    <recommendedName>
        <fullName evidence="3">DUF1203 domain-containing protein</fullName>
    </recommendedName>
</protein>
<evidence type="ECO:0008006" key="3">
    <source>
        <dbReference type="Google" id="ProtNLM"/>
    </source>
</evidence>
<dbReference type="Pfam" id="PF06718">
    <property type="entry name" value="DUF1203"/>
    <property type="match status" value="1"/>
</dbReference>
<dbReference type="InterPro" id="IPR009593">
    <property type="entry name" value="DUF1203"/>
</dbReference>
<dbReference type="Proteomes" id="UP000535078">
    <property type="component" value="Unassembled WGS sequence"/>
</dbReference>